<evidence type="ECO:0000313" key="1">
    <source>
        <dbReference type="EMBL" id="JAC75809.1"/>
    </source>
</evidence>
<gene>
    <name evidence="1" type="ORF">TSPGSL018_22008</name>
</gene>
<feature type="non-terminal residue" evidence="1">
    <location>
        <position position="68"/>
    </location>
</feature>
<reference evidence="1" key="1">
    <citation type="submission" date="2014-05" db="EMBL/GenBank/DDBJ databases">
        <title>The transcriptome of the halophilic microalga Tetraselmis sp. GSL018 isolated from the Great Salt Lake, Utah.</title>
        <authorList>
            <person name="Jinkerson R.E."/>
            <person name="D'Adamo S."/>
            <person name="Posewitz M.C."/>
        </authorList>
    </citation>
    <scope>NUCLEOTIDE SEQUENCE</scope>
    <source>
        <strain evidence="1">GSL018</strain>
    </source>
</reference>
<organism evidence="1">
    <name type="scientific">Tetraselmis sp. GSL018</name>
    <dbReference type="NCBI Taxonomy" id="582737"/>
    <lineage>
        <taxon>Eukaryota</taxon>
        <taxon>Viridiplantae</taxon>
        <taxon>Chlorophyta</taxon>
        <taxon>core chlorophytes</taxon>
        <taxon>Chlorodendrophyceae</taxon>
        <taxon>Chlorodendrales</taxon>
        <taxon>Chlorodendraceae</taxon>
        <taxon>Tetraselmis</taxon>
    </lineage>
</organism>
<sequence length="68" mass="7854">LLDESQASISLSMMFSRDSQNQSFEALNVSSSPPHIFPGSVEYQLQLHRLEHSTRELRSYLTSLRDRE</sequence>
<protein>
    <submittedName>
        <fullName evidence="1">Uncharacterized protein</fullName>
    </submittedName>
</protein>
<name>A0A061RYG5_9CHLO</name>
<proteinExistence type="predicted"/>
<dbReference type="AlphaFoldDB" id="A0A061RYG5"/>
<accession>A0A061RYG5</accession>
<feature type="non-terminal residue" evidence="1">
    <location>
        <position position="1"/>
    </location>
</feature>
<dbReference type="EMBL" id="GBEZ01009807">
    <property type="protein sequence ID" value="JAC75809.1"/>
    <property type="molecule type" value="Transcribed_RNA"/>
</dbReference>